<proteinExistence type="predicted"/>
<dbReference type="AlphaFoldDB" id="A0ABD1CE76"/>
<protein>
    <submittedName>
        <fullName evidence="2">Uncharacterized protein</fullName>
    </submittedName>
</protein>
<keyword evidence="3" id="KW-1185">Reference proteome</keyword>
<dbReference type="EMBL" id="JBEHCU010013124">
    <property type="protein sequence ID" value="KAL1374681.1"/>
    <property type="molecule type" value="Genomic_DNA"/>
</dbReference>
<name>A0ABD1CE76_CULPP</name>
<gene>
    <name evidence="2" type="ORF">pipiens_017944</name>
</gene>
<evidence type="ECO:0000313" key="2">
    <source>
        <dbReference type="EMBL" id="KAL1374681.1"/>
    </source>
</evidence>
<organism evidence="2 3">
    <name type="scientific">Culex pipiens pipiens</name>
    <name type="common">Northern house mosquito</name>
    <dbReference type="NCBI Taxonomy" id="38569"/>
    <lineage>
        <taxon>Eukaryota</taxon>
        <taxon>Metazoa</taxon>
        <taxon>Ecdysozoa</taxon>
        <taxon>Arthropoda</taxon>
        <taxon>Hexapoda</taxon>
        <taxon>Insecta</taxon>
        <taxon>Pterygota</taxon>
        <taxon>Neoptera</taxon>
        <taxon>Endopterygota</taxon>
        <taxon>Diptera</taxon>
        <taxon>Nematocera</taxon>
        <taxon>Culicoidea</taxon>
        <taxon>Culicidae</taxon>
        <taxon>Culicinae</taxon>
        <taxon>Culicini</taxon>
        <taxon>Culex</taxon>
        <taxon>Culex</taxon>
    </lineage>
</organism>
<reference evidence="2 3" key="1">
    <citation type="submission" date="2024-05" db="EMBL/GenBank/DDBJ databases">
        <title>Culex pipiens pipiens assembly and annotation.</title>
        <authorList>
            <person name="Alout H."/>
            <person name="Durand T."/>
        </authorList>
    </citation>
    <scope>NUCLEOTIDE SEQUENCE [LARGE SCALE GENOMIC DNA]</scope>
    <source>
        <strain evidence="2">HA-2024</strain>
        <tissue evidence="2">Whole body</tissue>
    </source>
</reference>
<evidence type="ECO:0000256" key="1">
    <source>
        <dbReference type="SAM" id="MobiDB-lite"/>
    </source>
</evidence>
<dbReference type="Proteomes" id="UP001562425">
    <property type="component" value="Unassembled WGS sequence"/>
</dbReference>
<sequence>MLSHSSSSSDRHPHSGASSQRESTSNVTKDKEVSGNVMSVPAPMVPPVAAKIEIEENVPEAAVDVVVKTGYCDVGTLLLLLMGFGEGFDAGVGQVGGNGGRGGIGGSGGGCWAYSSDAGGNENSVFSKLSALLMFIHKSSSNTWRRSESFQLSRSKSGHSTVPSRDQLVHSVTNHIGFTGSRSVM</sequence>
<comment type="caution">
    <text evidence="2">The sequence shown here is derived from an EMBL/GenBank/DDBJ whole genome shotgun (WGS) entry which is preliminary data.</text>
</comment>
<accession>A0ABD1CE76</accession>
<evidence type="ECO:0000313" key="3">
    <source>
        <dbReference type="Proteomes" id="UP001562425"/>
    </source>
</evidence>
<feature type="region of interest" description="Disordered" evidence="1">
    <location>
        <begin position="1"/>
        <end position="39"/>
    </location>
</feature>